<dbReference type="PANTHER" id="PTHR43641">
    <property type="entry name" value="FORMATE ACETYLTRANSFERASE 3-RELATED"/>
    <property type="match status" value="1"/>
</dbReference>
<dbReference type="Pfam" id="PF01228">
    <property type="entry name" value="Gly_radical"/>
    <property type="match status" value="1"/>
</dbReference>
<sequence>MKRILKKTVKFFLPRRIRTAYVLMGSDYTFQRRGAGRLNTIADLIRYSFGRRFFYPSVQVTGLAAARQFKSMALRLSFSRVLTAPYFYPLDPKLLRIIPAGVQGIASLTLDYAKVLTLDLNALCGKLRNNDDDFSLSVVETIDAIDVVRKRGMRYYRKRNEVLAGYLDRLMDTTPASFHEALQKILFFNALLWMNRQRHIGLGRLDMVLWPYLKRDLDAGRVTLAEARDMVKDFIVALGSHTRYKSVGLAGDTGQVILLSGTDRNGEYIENELTGMFLSVITELNIPDPKLIMRVCDRTSPELWSKAVDCLAKGNGSPLLANEPKIETLMRQFGYQAEDVIDFGTSACWEPLIIGKSFDQNNCTENLNMPDIIVGMLNDGAFDTYEDFEKTYLLKLRSEAMRIAGNARHIRFDYAPMQSIWMDGCVENLRDIGQGGAKYNYHGFLCVGLPNAVNSLLNIRKYVYEDALITYDELRKVLQDNYAGNEDLRQKLLDGNPEKFGLGSDTVLSLSDKIMRTVSEVFGQTTINGGKVKVGFSSPAYLEEGRRTGATPDGREAYMPFATHISPVSKDIDLAEIVDFAAQLHYDGNKINGNVVDFILSEQFVAQKEKFIKILQVAFRKGVYEMQLNVLNAEQLIAAKADPNLYPGLVVRVWGFSAYFNDLPEAYKDLLIERALNYAS</sequence>
<dbReference type="InterPro" id="IPR051215">
    <property type="entry name" value="GRE"/>
</dbReference>
<evidence type="ECO:0000259" key="4">
    <source>
        <dbReference type="PROSITE" id="PS51149"/>
    </source>
</evidence>
<dbReference type="RefSeq" id="WP_051214457.1">
    <property type="nucleotide sequence ID" value="NZ_CALVFX010000006.1"/>
</dbReference>
<dbReference type="STRING" id="880526.GCA_000427365_01719"/>
<dbReference type="EC" id="4.1.1.83" evidence="6"/>
<keyword evidence="1 3" id="KW-0556">Organic radical</keyword>
<feature type="domain" description="PFL" evidence="5">
    <location>
        <begin position="1"/>
        <end position="556"/>
    </location>
</feature>
<dbReference type="Pfam" id="PF02901">
    <property type="entry name" value="PFL-like"/>
    <property type="match status" value="1"/>
</dbReference>
<protein>
    <submittedName>
        <fullName evidence="6">4-hydroxyphenylacetate decarboxylase large subunit</fullName>
        <ecNumber evidence="6">4.1.1.83</ecNumber>
    </submittedName>
</protein>
<name>A0A379MW45_9BACT</name>
<proteinExistence type="predicted"/>
<dbReference type="OrthoDB" id="9803969at2"/>
<dbReference type="AlphaFoldDB" id="A0A379MW45"/>
<evidence type="ECO:0000259" key="5">
    <source>
        <dbReference type="PROSITE" id="PS51554"/>
    </source>
</evidence>
<reference evidence="6 7" key="1">
    <citation type="submission" date="2018-06" db="EMBL/GenBank/DDBJ databases">
        <authorList>
            <consortium name="Pathogen Informatics"/>
            <person name="Doyle S."/>
        </authorList>
    </citation>
    <scope>NUCLEOTIDE SEQUENCE [LARGE SCALE GENOMIC DNA]</scope>
    <source>
        <strain evidence="6 7">NCTC11190</strain>
    </source>
</reference>
<evidence type="ECO:0000313" key="7">
    <source>
        <dbReference type="Proteomes" id="UP000255233"/>
    </source>
</evidence>
<feature type="modified residue" description="Glycine radical" evidence="3">
    <location>
        <position position="655"/>
    </location>
</feature>
<evidence type="ECO:0000256" key="2">
    <source>
        <dbReference type="ARBA" id="ARBA00023239"/>
    </source>
</evidence>
<dbReference type="InterPro" id="IPR004184">
    <property type="entry name" value="PFL_dom"/>
</dbReference>
<dbReference type="PROSITE" id="PS51554">
    <property type="entry name" value="PFL"/>
    <property type="match status" value="1"/>
</dbReference>
<dbReference type="EMBL" id="UGVL01000001">
    <property type="protein sequence ID" value="SUE34862.1"/>
    <property type="molecule type" value="Genomic_DNA"/>
</dbReference>
<accession>A0A379MW45</accession>
<gene>
    <name evidence="6" type="primary">hpdB</name>
    <name evidence="6" type="ORF">NCTC11190_02099</name>
</gene>
<dbReference type="Gene3D" id="3.20.70.20">
    <property type="match status" value="1"/>
</dbReference>
<dbReference type="GO" id="GO:0043722">
    <property type="term" value="F:4-hydroxyphenylacetate decarboxylase activity"/>
    <property type="evidence" value="ECO:0007669"/>
    <property type="project" value="UniProtKB-EC"/>
</dbReference>
<evidence type="ECO:0000256" key="1">
    <source>
        <dbReference type="ARBA" id="ARBA00022818"/>
    </source>
</evidence>
<feature type="domain" description="Glycine radical" evidence="4">
    <location>
        <begin position="560"/>
        <end position="680"/>
    </location>
</feature>
<dbReference type="InterPro" id="IPR001150">
    <property type="entry name" value="Gly_radical"/>
</dbReference>
<dbReference type="PROSITE" id="PS51149">
    <property type="entry name" value="GLY_RADICAL_2"/>
    <property type="match status" value="1"/>
</dbReference>
<evidence type="ECO:0000256" key="3">
    <source>
        <dbReference type="PROSITE-ProRule" id="PRU00493"/>
    </source>
</evidence>
<dbReference type="Proteomes" id="UP000255233">
    <property type="component" value="Unassembled WGS sequence"/>
</dbReference>
<evidence type="ECO:0000313" key="6">
    <source>
        <dbReference type="EMBL" id="SUE34862.1"/>
    </source>
</evidence>
<keyword evidence="7" id="KW-1185">Reference proteome</keyword>
<dbReference type="SUPFAM" id="SSF51998">
    <property type="entry name" value="PFL-like glycyl radical enzymes"/>
    <property type="match status" value="1"/>
</dbReference>
<dbReference type="PANTHER" id="PTHR43641:SF2">
    <property type="entry name" value="DEHYDRATASE YBIW-RELATED"/>
    <property type="match status" value="1"/>
</dbReference>
<keyword evidence="2 6" id="KW-0456">Lyase</keyword>
<dbReference type="GO" id="GO:0005829">
    <property type="term" value="C:cytosol"/>
    <property type="evidence" value="ECO:0007669"/>
    <property type="project" value="TreeGrafter"/>
</dbReference>
<organism evidence="6 7">
    <name type="scientific">Rikenella microfusus</name>
    <dbReference type="NCBI Taxonomy" id="28139"/>
    <lineage>
        <taxon>Bacteria</taxon>
        <taxon>Pseudomonadati</taxon>
        <taxon>Bacteroidota</taxon>
        <taxon>Bacteroidia</taxon>
        <taxon>Bacteroidales</taxon>
        <taxon>Rikenellaceae</taxon>
        <taxon>Rikenella</taxon>
    </lineage>
</organism>